<evidence type="ECO:0000313" key="2">
    <source>
        <dbReference type="Proteomes" id="UP001470230"/>
    </source>
</evidence>
<dbReference type="EMBL" id="JAPFFF010000034">
    <property type="protein sequence ID" value="KAK8843653.1"/>
    <property type="molecule type" value="Genomic_DNA"/>
</dbReference>
<dbReference type="SUPFAM" id="SSF48403">
    <property type="entry name" value="Ankyrin repeat"/>
    <property type="match status" value="1"/>
</dbReference>
<reference evidence="1 2" key="1">
    <citation type="submission" date="2024-04" db="EMBL/GenBank/DDBJ databases">
        <title>Tritrichomonas musculus Genome.</title>
        <authorList>
            <person name="Alves-Ferreira E."/>
            <person name="Grigg M."/>
            <person name="Lorenzi H."/>
            <person name="Galac M."/>
        </authorList>
    </citation>
    <scope>NUCLEOTIDE SEQUENCE [LARGE SCALE GENOMIC DNA]</scope>
    <source>
        <strain evidence="1 2">EAF2021</strain>
    </source>
</reference>
<dbReference type="InterPro" id="IPR036770">
    <property type="entry name" value="Ankyrin_rpt-contain_sf"/>
</dbReference>
<keyword evidence="2" id="KW-1185">Reference proteome</keyword>
<name>A0ABR2HB22_9EUKA</name>
<comment type="caution">
    <text evidence="1">The sequence shown here is derived from an EMBL/GenBank/DDBJ whole genome shotgun (WGS) entry which is preliminary data.</text>
</comment>
<organism evidence="1 2">
    <name type="scientific">Tritrichomonas musculus</name>
    <dbReference type="NCBI Taxonomy" id="1915356"/>
    <lineage>
        <taxon>Eukaryota</taxon>
        <taxon>Metamonada</taxon>
        <taxon>Parabasalia</taxon>
        <taxon>Tritrichomonadida</taxon>
        <taxon>Tritrichomonadidae</taxon>
        <taxon>Tritrichomonas</taxon>
    </lineage>
</organism>
<sequence>MNEIVGKLQRMQESLIDYLDDETNSELKFQYLSETFEDIKIGDDKYVLTLLLHLLAKISNNHHRYHNFFSKIEQVLRFFKDNIKKYYSNSEFFHIFKDNKRILLFLIEEEMIIIEKNIAKEISTNDKYLQAKYPEYFRPEIQPFINESWFPKNVDFSEEIPTNFNELRKIGENDGYLYDLIQKDLVKDFISYISRSNYALKSFCMPSIYETNQFLLKKQKVTLIEYAAFFGSIQIFQFLHKSGVQLTQSLWFYAIHSDNADLIHFLEENNMKPEGLNLNKLISESMKCHHNNIANYFQNNYGGEITLISSLKYYNFAFLESDMLNKKSFIDFCKYDYYQLVYFFLKKANIDINQKQINSIIFFNIVSN</sequence>
<accession>A0ABR2HB22</accession>
<evidence type="ECO:0000313" key="1">
    <source>
        <dbReference type="EMBL" id="KAK8843653.1"/>
    </source>
</evidence>
<gene>
    <name evidence="1" type="ORF">M9Y10_024716</name>
</gene>
<proteinExistence type="predicted"/>
<dbReference type="Proteomes" id="UP001470230">
    <property type="component" value="Unassembled WGS sequence"/>
</dbReference>
<protein>
    <recommendedName>
        <fullName evidence="3">DUF3447 domain-containing protein</fullName>
    </recommendedName>
</protein>
<evidence type="ECO:0008006" key="3">
    <source>
        <dbReference type="Google" id="ProtNLM"/>
    </source>
</evidence>